<dbReference type="PANTHER" id="PTHR43257">
    <property type="entry name" value="PYRUVATE DEHYDROGENASE E1 COMPONENT BETA SUBUNIT"/>
    <property type="match status" value="1"/>
</dbReference>
<dbReference type="SUPFAM" id="SSF52922">
    <property type="entry name" value="TK C-terminal domain-like"/>
    <property type="match status" value="1"/>
</dbReference>
<dbReference type="InterPro" id="IPR029061">
    <property type="entry name" value="THDP-binding"/>
</dbReference>
<dbReference type="Gene3D" id="3.40.50.920">
    <property type="match status" value="1"/>
</dbReference>
<evidence type="ECO:0000259" key="6">
    <source>
        <dbReference type="SMART" id="SM00861"/>
    </source>
</evidence>
<evidence type="ECO:0000256" key="1">
    <source>
        <dbReference type="ARBA" id="ARBA00001964"/>
    </source>
</evidence>
<dbReference type="GO" id="GO:0006091">
    <property type="term" value="P:generation of precursor metabolites and energy"/>
    <property type="evidence" value="ECO:0007669"/>
    <property type="project" value="UniProtKB-ARBA"/>
</dbReference>
<comment type="cofactor">
    <cofactor evidence="1">
        <name>thiamine diphosphate</name>
        <dbReference type="ChEBI" id="CHEBI:58937"/>
    </cofactor>
</comment>
<dbReference type="VEuPathDB" id="MicrosporidiaDB:NBO_32g0044"/>
<dbReference type="Pfam" id="PF02780">
    <property type="entry name" value="Transketolase_C"/>
    <property type="match status" value="1"/>
</dbReference>
<dbReference type="PANTHER" id="PTHR43257:SF2">
    <property type="entry name" value="PYRUVATE DEHYDROGENASE E1 COMPONENT SUBUNIT BETA"/>
    <property type="match status" value="1"/>
</dbReference>
<dbReference type="EMBL" id="FJ008588">
    <property type="protein sequence ID" value="ACM43729.1"/>
    <property type="molecule type" value="Genomic_DNA"/>
</dbReference>
<proteinExistence type="predicted"/>
<keyword evidence="7" id="KW-0670">Pyruvate</keyword>
<dbReference type="Gene3D" id="3.40.50.970">
    <property type="match status" value="1"/>
</dbReference>
<dbReference type="InterPro" id="IPR005475">
    <property type="entry name" value="Transketolase-like_Pyr-bd"/>
</dbReference>
<comment type="catalytic activity">
    <reaction evidence="5">
        <text>N(6)-[(R)-lipoyl]-L-lysyl-[protein] + pyruvate + H(+) = N(6)-[(R)-S(8)-acetyldihydrolipoyl]-L-lysyl-[protein] + CO2</text>
        <dbReference type="Rhea" id="RHEA:19189"/>
        <dbReference type="Rhea" id="RHEA-COMP:10474"/>
        <dbReference type="Rhea" id="RHEA-COMP:10478"/>
        <dbReference type="ChEBI" id="CHEBI:15361"/>
        <dbReference type="ChEBI" id="CHEBI:15378"/>
        <dbReference type="ChEBI" id="CHEBI:16526"/>
        <dbReference type="ChEBI" id="CHEBI:83099"/>
        <dbReference type="ChEBI" id="CHEBI:83111"/>
        <dbReference type="EC" id="1.2.4.1"/>
    </reaction>
</comment>
<evidence type="ECO:0000256" key="2">
    <source>
        <dbReference type="ARBA" id="ARBA00023002"/>
    </source>
</evidence>
<accession>E6Y608</accession>
<comment type="function">
    <text evidence="4">The pyruvate dehydrogenase complex catalyzes the overall conversion of pyruvate to acetyl-CoA and CO(2). It contains multiple copies of three enzymatic components: pyruvate dehydrogenase (E1), dihydrolipoamide acetyltransferase (E2) and lipoamide dehydrogenase (E3).</text>
</comment>
<keyword evidence="3" id="KW-0786">Thiamine pyrophosphate</keyword>
<dbReference type="OMA" id="WYANCPG"/>
<evidence type="ECO:0000313" key="7">
    <source>
        <dbReference type="EMBL" id="ACM43729.1"/>
    </source>
</evidence>
<evidence type="ECO:0000256" key="3">
    <source>
        <dbReference type="ARBA" id="ARBA00023052"/>
    </source>
</evidence>
<dbReference type="Pfam" id="PF02779">
    <property type="entry name" value="Transket_pyr"/>
    <property type="match status" value="1"/>
</dbReference>
<dbReference type="CDD" id="cd07036">
    <property type="entry name" value="TPP_PYR_E1-PDHc-beta_like"/>
    <property type="match status" value="1"/>
</dbReference>
<sequence length="320" mass="35704">MKIKEIINKTLEEEMNLNPDVFILGEEVGKSGGPHGLTKNLMAKFGKHRVLDTPISEMGFTGLAVGASYLGLRPIIDYMTWNFALQSIDHIINSCAKTRYMSGGRITCPIVFRGPNGFNEGYAAQHTQDFSTFYGNIPGLKVVAPYTAKDHSGLLRAAIRDPDPVVILENEMLYDDEYESEYEEGYIQSLNRAVIEKGGQDLTIIGVSLSLREIFKAEIELSKIGISAEIINLVSIRPLDTNTIFKSVNKTGRLLIVDYSYPLYGLSSEISAQVYENCFLKKPIKRLNAKDVPTPYSKSLEDMVYPKKEDIIEAAKTLMN</sequence>
<evidence type="ECO:0000256" key="5">
    <source>
        <dbReference type="ARBA" id="ARBA00051231"/>
    </source>
</evidence>
<dbReference type="GO" id="GO:0004739">
    <property type="term" value="F:pyruvate dehydrogenase (acetyl-transferring) activity"/>
    <property type="evidence" value="ECO:0007669"/>
    <property type="project" value="UniProtKB-EC"/>
</dbReference>
<dbReference type="NCBIfam" id="NF006667">
    <property type="entry name" value="PRK09212.1"/>
    <property type="match status" value="1"/>
</dbReference>
<dbReference type="AlphaFoldDB" id="E6Y608"/>
<protein>
    <submittedName>
        <fullName evidence="7">Mitochondrial pyruvate dehydrogenase E1 component subunit beta</fullName>
    </submittedName>
</protein>
<keyword evidence="2" id="KW-0560">Oxidoreductase</keyword>
<feature type="domain" description="Transketolase-like pyrimidine-binding" evidence="6">
    <location>
        <begin position="1"/>
        <end position="176"/>
    </location>
</feature>
<dbReference type="InterPro" id="IPR009014">
    <property type="entry name" value="Transketo_C/PFOR_II"/>
</dbReference>
<reference evidence="7" key="1">
    <citation type="submission" date="2008-08" db="EMBL/GenBank/DDBJ databases">
        <title>Mitochondrial Pyruvate Dehydrogenase E1 of Nosema bombycis: a Marker in Microsporidian Evolution.</title>
        <authorList>
            <person name="Li T."/>
            <person name="Pan G.Q."/>
            <person name="Dang X.Q."/>
            <person name="Zhou Z.Y."/>
        </authorList>
    </citation>
    <scope>NUCLEOTIDE SEQUENCE</scope>
    <source>
        <strain evidence="7">CQ1</strain>
    </source>
</reference>
<name>E6Y608_NOSBO</name>
<dbReference type="InterPro" id="IPR033248">
    <property type="entry name" value="Transketolase_C"/>
</dbReference>
<dbReference type="SMART" id="SM00861">
    <property type="entry name" value="Transket_pyr"/>
    <property type="match status" value="1"/>
</dbReference>
<dbReference type="SUPFAM" id="SSF52518">
    <property type="entry name" value="Thiamin diphosphate-binding fold (THDP-binding)"/>
    <property type="match status" value="1"/>
</dbReference>
<organism evidence="7">
    <name type="scientific">Nosema bombycis</name>
    <name type="common">Microsporidian parasite</name>
    <name type="synonym">Pebrine of silkworm</name>
    <dbReference type="NCBI Taxonomy" id="27978"/>
    <lineage>
        <taxon>Eukaryota</taxon>
        <taxon>Fungi</taxon>
        <taxon>Fungi incertae sedis</taxon>
        <taxon>Microsporidia</taxon>
        <taxon>Nosematidae</taxon>
        <taxon>Nosema</taxon>
    </lineage>
</organism>
<evidence type="ECO:0000256" key="4">
    <source>
        <dbReference type="ARBA" id="ARBA00025211"/>
    </source>
</evidence>